<keyword evidence="4" id="KW-0539">Nucleus</keyword>
<dbReference type="InterPro" id="IPR038881">
    <property type="entry name" value="Yae1-like"/>
</dbReference>
<dbReference type="PANTHER" id="PTHR18829:SF0">
    <property type="entry name" value="PROTEIN YAE1 HOMOLOG"/>
    <property type="match status" value="1"/>
</dbReference>
<dbReference type="Pfam" id="PF09811">
    <property type="entry name" value="Yae1_N"/>
    <property type="match status" value="1"/>
</dbReference>
<keyword evidence="3" id="KW-0963">Cytoplasm</keyword>
<feature type="domain" description="Essential protein Yae1 N-terminal" evidence="5">
    <location>
        <begin position="109"/>
        <end position="146"/>
    </location>
</feature>
<evidence type="ECO:0000256" key="4">
    <source>
        <dbReference type="ARBA" id="ARBA00023242"/>
    </source>
</evidence>
<comment type="subcellular location">
    <subcellularLocation>
        <location evidence="2">Cytoplasm</location>
    </subcellularLocation>
    <subcellularLocation>
        <location evidence="1">Nucleus</location>
    </subcellularLocation>
</comment>
<dbReference type="PANTHER" id="PTHR18829">
    <property type="entry name" value="PROTEIN YAE1 HOMOLOG"/>
    <property type="match status" value="1"/>
</dbReference>
<organism evidence="6 7">
    <name type="scientific">Stephania japonica</name>
    <dbReference type="NCBI Taxonomy" id="461633"/>
    <lineage>
        <taxon>Eukaryota</taxon>
        <taxon>Viridiplantae</taxon>
        <taxon>Streptophyta</taxon>
        <taxon>Embryophyta</taxon>
        <taxon>Tracheophyta</taxon>
        <taxon>Spermatophyta</taxon>
        <taxon>Magnoliopsida</taxon>
        <taxon>Ranunculales</taxon>
        <taxon>Menispermaceae</taxon>
        <taxon>Menispermoideae</taxon>
        <taxon>Cissampelideae</taxon>
        <taxon>Stephania</taxon>
    </lineage>
</organism>
<accession>A0AAP0JCM9</accession>
<dbReference type="InterPro" id="IPR019191">
    <property type="entry name" value="Essential_protein_Yae1_N"/>
</dbReference>
<dbReference type="AlphaFoldDB" id="A0AAP0JCM9"/>
<dbReference type="EMBL" id="JBBNAE010000004">
    <property type="protein sequence ID" value="KAK9130487.1"/>
    <property type="molecule type" value="Genomic_DNA"/>
</dbReference>
<protein>
    <recommendedName>
        <fullName evidence="5">Essential protein Yae1 N-terminal domain-containing protein</fullName>
    </recommendedName>
</protein>
<evidence type="ECO:0000256" key="2">
    <source>
        <dbReference type="ARBA" id="ARBA00004496"/>
    </source>
</evidence>
<sequence length="247" mass="27821">MLDPKSAIKTLDSEQSKVNQKLYVGSQALGYRRDHMEILSNLCESSTAQVMDELNTSDAVNLSTAERNVVTSSYNRLSNDHNGDDLWDDDASDLDREWHKRHDQFHKIGYRDGIIAGKEASAEEGFNNGFKQSVLVGYKWGLVRGVTSVLSCLPTELKEKLAETVETKDGLQNLRESVCSISTKDAFQIFYEEILGNESSKQYQDFEGNLNISDEQSAVPSCNQMGRHIQVFELLMESSAVRLHKME</sequence>
<evidence type="ECO:0000259" key="5">
    <source>
        <dbReference type="Pfam" id="PF09811"/>
    </source>
</evidence>
<evidence type="ECO:0000313" key="7">
    <source>
        <dbReference type="Proteomes" id="UP001417504"/>
    </source>
</evidence>
<evidence type="ECO:0000256" key="1">
    <source>
        <dbReference type="ARBA" id="ARBA00004123"/>
    </source>
</evidence>
<evidence type="ECO:0000313" key="6">
    <source>
        <dbReference type="EMBL" id="KAK9130487.1"/>
    </source>
</evidence>
<comment type="caution">
    <text evidence="6">The sequence shown here is derived from an EMBL/GenBank/DDBJ whole genome shotgun (WGS) entry which is preliminary data.</text>
</comment>
<name>A0AAP0JCM9_9MAGN</name>
<reference evidence="6 7" key="1">
    <citation type="submission" date="2024-01" db="EMBL/GenBank/DDBJ databases">
        <title>Genome assemblies of Stephania.</title>
        <authorList>
            <person name="Yang L."/>
        </authorList>
    </citation>
    <scope>NUCLEOTIDE SEQUENCE [LARGE SCALE GENOMIC DNA]</scope>
    <source>
        <strain evidence="6">QJT</strain>
        <tissue evidence="6">Leaf</tissue>
    </source>
</reference>
<evidence type="ECO:0000256" key="3">
    <source>
        <dbReference type="ARBA" id="ARBA00022490"/>
    </source>
</evidence>
<dbReference type="GO" id="GO:0005634">
    <property type="term" value="C:nucleus"/>
    <property type="evidence" value="ECO:0007669"/>
    <property type="project" value="UniProtKB-SubCell"/>
</dbReference>
<keyword evidence="7" id="KW-1185">Reference proteome</keyword>
<gene>
    <name evidence="6" type="ORF">Sjap_010974</name>
</gene>
<proteinExistence type="predicted"/>
<dbReference type="Proteomes" id="UP001417504">
    <property type="component" value="Unassembled WGS sequence"/>
</dbReference>
<dbReference type="GO" id="GO:0005737">
    <property type="term" value="C:cytoplasm"/>
    <property type="evidence" value="ECO:0007669"/>
    <property type="project" value="UniProtKB-SubCell"/>
</dbReference>